<proteinExistence type="predicted"/>
<keyword evidence="1" id="KW-0732">Signal</keyword>
<dbReference type="Pfam" id="PF14559">
    <property type="entry name" value="TPR_19"/>
    <property type="match status" value="1"/>
</dbReference>
<gene>
    <name evidence="2" type="ORF">ACFO5X_04015</name>
</gene>
<dbReference type="RefSeq" id="WP_380715940.1">
    <property type="nucleotide sequence ID" value="NZ_JBHSGI010000002.1"/>
</dbReference>
<accession>A0ABV9KCG9</accession>
<dbReference type="EMBL" id="JBHSGI010000002">
    <property type="protein sequence ID" value="MFC4667708.1"/>
    <property type="molecule type" value="Genomic_DNA"/>
</dbReference>
<evidence type="ECO:0000313" key="2">
    <source>
        <dbReference type="EMBL" id="MFC4667708.1"/>
    </source>
</evidence>
<organism evidence="2 3">
    <name type="scientific">Seohaeicola nanhaiensis</name>
    <dbReference type="NCBI Taxonomy" id="1387282"/>
    <lineage>
        <taxon>Bacteria</taxon>
        <taxon>Pseudomonadati</taxon>
        <taxon>Pseudomonadota</taxon>
        <taxon>Alphaproteobacteria</taxon>
        <taxon>Rhodobacterales</taxon>
        <taxon>Roseobacteraceae</taxon>
        <taxon>Seohaeicola</taxon>
    </lineage>
</organism>
<comment type="caution">
    <text evidence="2">The sequence shown here is derived from an EMBL/GenBank/DDBJ whole genome shotgun (WGS) entry which is preliminary data.</text>
</comment>
<name>A0ABV9KCG9_9RHOB</name>
<keyword evidence="3" id="KW-1185">Reference proteome</keyword>
<dbReference type="Gene3D" id="1.25.40.10">
    <property type="entry name" value="Tetratricopeptide repeat domain"/>
    <property type="match status" value="1"/>
</dbReference>
<dbReference type="InterPro" id="IPR011990">
    <property type="entry name" value="TPR-like_helical_dom_sf"/>
</dbReference>
<evidence type="ECO:0000313" key="3">
    <source>
        <dbReference type="Proteomes" id="UP001595973"/>
    </source>
</evidence>
<protein>
    <submittedName>
        <fullName evidence="2">Tetratricopeptide repeat protein</fullName>
    </submittedName>
</protein>
<sequence length="463" mass="50370">MRCATSLIRNLALAGCLFLAPAVSRGEDTSLSLPQARAVAGAALERGDYALAIRLARGLIEADPRDTGAWYVVAAAQMRQGNPRAARAAVTRAYRFAQTPADKTRSAELAARFALEENRPTMAQAWLRRAAIHIDDPDQETRLARDYQALRRINPFSFSLRTEVRPSDNVNSGSSAVYNVIDDVIAPDYPLASQALEGTVATLDATAGYRLRASPTSATTLNGRLYVQRVSLASSTAAKAPLARDSDYGSTYVEVSLNHAFAVGEPEKKGSAAVDVALGESWYGGERNFRTLQISGERNWRLGASSLFQLNARVEHRFDARQPTNDADGLGLGMFYARKLANGDGLSVSLALRDTEAANFNGTYSSASVRTSYALAKPVGPARITAAVGAEYADYPMFRLSRVIPPTRREDRSYYGEVSLFFPDFDYAGFAPNLRLRAGRKTSNFSQYTSREISLSLGVQSKF</sequence>
<dbReference type="SUPFAM" id="SSF48452">
    <property type="entry name" value="TPR-like"/>
    <property type="match status" value="1"/>
</dbReference>
<feature type="chain" id="PRO_5047539654" evidence="1">
    <location>
        <begin position="26"/>
        <end position="463"/>
    </location>
</feature>
<reference evidence="3" key="1">
    <citation type="journal article" date="2019" name="Int. J. Syst. Evol. Microbiol.">
        <title>The Global Catalogue of Microorganisms (GCM) 10K type strain sequencing project: providing services to taxonomists for standard genome sequencing and annotation.</title>
        <authorList>
            <consortium name="The Broad Institute Genomics Platform"/>
            <consortium name="The Broad Institute Genome Sequencing Center for Infectious Disease"/>
            <person name="Wu L."/>
            <person name="Ma J."/>
        </authorList>
    </citation>
    <scope>NUCLEOTIDE SEQUENCE [LARGE SCALE GENOMIC DNA]</scope>
    <source>
        <strain evidence="3">CGMCC 4.7283</strain>
    </source>
</reference>
<feature type="signal peptide" evidence="1">
    <location>
        <begin position="1"/>
        <end position="25"/>
    </location>
</feature>
<evidence type="ECO:0000256" key="1">
    <source>
        <dbReference type="SAM" id="SignalP"/>
    </source>
</evidence>
<dbReference type="Proteomes" id="UP001595973">
    <property type="component" value="Unassembled WGS sequence"/>
</dbReference>